<organism evidence="8 9">
    <name type="scientific">Vitis rotundifolia</name>
    <name type="common">Muscadine grape</name>
    <dbReference type="NCBI Taxonomy" id="103349"/>
    <lineage>
        <taxon>Eukaryota</taxon>
        <taxon>Viridiplantae</taxon>
        <taxon>Streptophyta</taxon>
        <taxon>Embryophyta</taxon>
        <taxon>Tracheophyta</taxon>
        <taxon>Spermatophyta</taxon>
        <taxon>Magnoliopsida</taxon>
        <taxon>eudicotyledons</taxon>
        <taxon>Gunneridae</taxon>
        <taxon>Pentapetalae</taxon>
        <taxon>rosids</taxon>
        <taxon>Vitales</taxon>
        <taxon>Vitaceae</taxon>
        <taxon>Viteae</taxon>
        <taxon>Vitis</taxon>
    </lineage>
</organism>
<dbReference type="GO" id="GO:0046524">
    <property type="term" value="F:sucrose-phosphate synthase activity"/>
    <property type="evidence" value="ECO:0007669"/>
    <property type="project" value="UniProtKB-EC"/>
</dbReference>
<dbReference type="AlphaFoldDB" id="A0AA38YTU3"/>
<dbReference type="Gene3D" id="3.90.1070.10">
    <property type="match status" value="1"/>
</dbReference>
<dbReference type="EMBL" id="JARBHA010000018">
    <property type="protein sequence ID" value="KAJ9676349.1"/>
    <property type="molecule type" value="Genomic_DNA"/>
</dbReference>
<dbReference type="PANTHER" id="PTHR46039">
    <property type="entry name" value="SUCROSE-PHOSPHATE SYNTHASE 3-RELATED"/>
    <property type="match status" value="1"/>
</dbReference>
<dbReference type="InterPro" id="IPR001296">
    <property type="entry name" value="Glyco_trans_1"/>
</dbReference>
<evidence type="ECO:0000259" key="7">
    <source>
        <dbReference type="Pfam" id="PF05116"/>
    </source>
</evidence>
<comment type="catalytic activity">
    <reaction evidence="5">
        <text>beta-D-fructose 6-phosphate + UDP-alpha-D-glucose = sucrose 6(F)-phosphate + UDP + H(+)</text>
        <dbReference type="Rhea" id="RHEA:22172"/>
        <dbReference type="ChEBI" id="CHEBI:15378"/>
        <dbReference type="ChEBI" id="CHEBI:57634"/>
        <dbReference type="ChEBI" id="CHEBI:57723"/>
        <dbReference type="ChEBI" id="CHEBI:58223"/>
        <dbReference type="ChEBI" id="CHEBI:58885"/>
        <dbReference type="EC" id="2.4.1.14"/>
    </reaction>
</comment>
<dbReference type="EC" id="2.4.1.14" evidence="2"/>
<evidence type="ECO:0000256" key="3">
    <source>
        <dbReference type="ARBA" id="ARBA00022676"/>
    </source>
</evidence>
<accession>A0AA38YTU3</accession>
<keyword evidence="9" id="KW-1185">Reference proteome</keyword>
<evidence type="ECO:0000256" key="4">
    <source>
        <dbReference type="ARBA" id="ARBA00022679"/>
    </source>
</evidence>
<evidence type="ECO:0000256" key="2">
    <source>
        <dbReference type="ARBA" id="ARBA00012536"/>
    </source>
</evidence>
<evidence type="ECO:0000259" key="6">
    <source>
        <dbReference type="Pfam" id="PF00534"/>
    </source>
</evidence>
<feature type="domain" description="Glycosyl transferase family 1" evidence="6">
    <location>
        <begin position="112"/>
        <end position="284"/>
    </location>
</feature>
<dbReference type="CDD" id="cd16419">
    <property type="entry name" value="HAD_SPS"/>
    <property type="match status" value="1"/>
</dbReference>
<comment type="similarity">
    <text evidence="1">Belongs to the glycosyltransferase 1 family.</text>
</comment>
<dbReference type="InterPro" id="IPR044161">
    <property type="entry name" value="SPS"/>
</dbReference>
<dbReference type="SUPFAM" id="SSF53756">
    <property type="entry name" value="UDP-Glycosyltransferase/glycogen phosphorylase"/>
    <property type="match status" value="1"/>
</dbReference>
<reference evidence="8 9" key="1">
    <citation type="journal article" date="2023" name="BMC Biotechnol.">
        <title>Vitis rotundifolia cv Carlos genome sequencing.</title>
        <authorList>
            <person name="Huff M."/>
            <person name="Hulse-Kemp A."/>
            <person name="Scheffler B."/>
            <person name="Youngblood R."/>
            <person name="Simpson S."/>
            <person name="Babiker E."/>
            <person name="Staton M."/>
        </authorList>
    </citation>
    <scope>NUCLEOTIDE SEQUENCE [LARGE SCALE GENOMIC DNA]</scope>
    <source>
        <tissue evidence="8">Leaf</tissue>
    </source>
</reference>
<dbReference type="PANTHER" id="PTHR46039:SF1">
    <property type="entry name" value="SUCROSE-PHOSPHATE SYNTHASE 4"/>
    <property type="match status" value="1"/>
</dbReference>
<comment type="caution">
    <text evidence="8">The sequence shown here is derived from an EMBL/GenBank/DDBJ whole genome shotgun (WGS) entry which is preliminary data.</text>
</comment>
<evidence type="ECO:0000313" key="9">
    <source>
        <dbReference type="Proteomes" id="UP001168098"/>
    </source>
</evidence>
<sequence>MRRIEAEELGLDAAEMVVTSTRQEIEEQWGLYDGFDLKLERKLRVRRRRGVSCFGRNMPRMVVIPPGMDFSYVKIQDSEGDSDLKSLIGSDKTQNKRHLPPIWSEIMRFFTNPHKPMILALSRPDPKKNVTTLLKAFGECRQLRELANLTLILGNRDDIEEMSNSSSVVLTTALKFIDKYDLYGQVAYPKHHKQSEVPEIYRLAAKTKGVFINPALVEPFGLTLIEAAAYGLPVVATKNGGPVDIIKALNNGLLVDPHDQKGIADALLKLLADKNLWFECRKNGLKNIHRFSWPEHCRNYLSHVEHCRNRHPNTHLGIIPSIEEPMSDSLRDLEDLSLKFSVDGDFKLNGELDAATRQKELIEALTRMASSNGNSSVSYHSGRRQGLFVIAADCYDNNGDCTERLPAIIKNVMKSTSSGLNRIGFVLLTGLSLQEILEKLRCCQVNLEEIDALVCNSGSEIYYPWRDLIADLEYEAHVEYRWPGENVRSVVTRLARGEGGAEDDIVEYEGVCSTRCYSYGVKPGAKTRRIDDLRQRMRMRGFRCNLVYTHATSRLNVVPLFASRAQALRYLSVRWGIDLSKMVVFVGEKGDTDYEDLLVGLHKTIILRGLVEYGSEKLLRNEESFKREDMIPQDSPNIAFVEEGYEALDISAALLTVGIK</sequence>
<dbReference type="Pfam" id="PF00534">
    <property type="entry name" value="Glycos_transf_1"/>
    <property type="match status" value="1"/>
</dbReference>
<protein>
    <recommendedName>
        <fullName evidence="2">sucrose-phosphate synthase</fullName>
        <ecNumber evidence="2">2.4.1.14</ecNumber>
    </recommendedName>
</protein>
<proteinExistence type="inferred from homology"/>
<dbReference type="InterPro" id="IPR006380">
    <property type="entry name" value="SPP-like_dom"/>
</dbReference>
<evidence type="ECO:0000313" key="8">
    <source>
        <dbReference type="EMBL" id="KAJ9676349.1"/>
    </source>
</evidence>
<dbReference type="Gene3D" id="3.40.50.2000">
    <property type="entry name" value="Glycogen Phosphorylase B"/>
    <property type="match status" value="2"/>
</dbReference>
<keyword evidence="4" id="KW-0808">Transferase</keyword>
<dbReference type="Gene3D" id="3.40.50.1000">
    <property type="entry name" value="HAD superfamily/HAD-like"/>
    <property type="match status" value="1"/>
</dbReference>
<dbReference type="Pfam" id="PF05116">
    <property type="entry name" value="S6PP"/>
    <property type="match status" value="1"/>
</dbReference>
<keyword evidence="3" id="KW-0328">Glycosyltransferase</keyword>
<dbReference type="InterPro" id="IPR035659">
    <property type="entry name" value="SPS_C"/>
</dbReference>
<name>A0AA38YTU3_VITRO</name>
<dbReference type="InterPro" id="IPR023214">
    <property type="entry name" value="HAD_sf"/>
</dbReference>
<gene>
    <name evidence="8" type="ORF">PVL29_025058</name>
</gene>
<dbReference type="Proteomes" id="UP001168098">
    <property type="component" value="Unassembled WGS sequence"/>
</dbReference>
<evidence type="ECO:0000256" key="5">
    <source>
        <dbReference type="ARBA" id="ARBA00047471"/>
    </source>
</evidence>
<evidence type="ECO:0000256" key="1">
    <source>
        <dbReference type="ARBA" id="ARBA00006530"/>
    </source>
</evidence>
<feature type="domain" description="Sucrose phosphatase-like" evidence="7">
    <location>
        <begin position="421"/>
        <end position="606"/>
    </location>
</feature>